<protein>
    <submittedName>
        <fullName evidence="1">Uncharacterized protein</fullName>
    </submittedName>
</protein>
<evidence type="ECO:0000313" key="1">
    <source>
        <dbReference type="EMBL" id="SCG52789.1"/>
    </source>
</evidence>
<dbReference type="Proteomes" id="UP000198221">
    <property type="component" value="Chromosome I"/>
</dbReference>
<evidence type="ECO:0000313" key="2">
    <source>
        <dbReference type="Proteomes" id="UP000198221"/>
    </source>
</evidence>
<keyword evidence="2" id="KW-1185">Reference proteome</keyword>
<accession>A0A1C5I3V3</accession>
<dbReference type="AlphaFoldDB" id="A0A1C5I3V3"/>
<name>A0A1C5I3V3_9ACTN</name>
<dbReference type="EMBL" id="LT607754">
    <property type="protein sequence ID" value="SCG52789.1"/>
    <property type="molecule type" value="Genomic_DNA"/>
</dbReference>
<organism evidence="1 2">
    <name type="scientific">Micromonospora inositola</name>
    <dbReference type="NCBI Taxonomy" id="47865"/>
    <lineage>
        <taxon>Bacteria</taxon>
        <taxon>Bacillati</taxon>
        <taxon>Actinomycetota</taxon>
        <taxon>Actinomycetes</taxon>
        <taxon>Micromonosporales</taxon>
        <taxon>Micromonosporaceae</taxon>
        <taxon>Micromonospora</taxon>
    </lineage>
</organism>
<sequence>MKTFTGCVDGVSTVTLWALRGATVRRVTDRVFVDGNGIWIEGVHGVVGYPWAEIMDVGMCVLALPPDDQPFLYLDVSHSSGEFLELNEDLDGFPEAVRAVAERAGRPVPELDELRRAGGCVEICRARTVGG</sequence>
<gene>
    <name evidence="1" type="ORF">GA0070613_2203</name>
</gene>
<proteinExistence type="predicted"/>
<reference evidence="2" key="1">
    <citation type="submission" date="2016-06" db="EMBL/GenBank/DDBJ databases">
        <authorList>
            <person name="Varghese N."/>
            <person name="Submissions Spin"/>
        </authorList>
    </citation>
    <scope>NUCLEOTIDE SEQUENCE [LARGE SCALE GENOMIC DNA]</scope>
    <source>
        <strain evidence="2">DSM 43819</strain>
    </source>
</reference>